<accession>A0A9X3EQL0</accession>
<dbReference type="GO" id="GO:0006631">
    <property type="term" value="P:fatty acid metabolic process"/>
    <property type="evidence" value="ECO:0007669"/>
    <property type="project" value="TreeGrafter"/>
</dbReference>
<sequence>MTDPKHLSLELAPAEVVVTYRDGGVIELRSPQPLQPYPTTLAAALRRWAETTPERVLLGERRGGQLFELTYGEAWAKIRRLGAALLARGLSAARPLMLLSDNSVDNALLQLAAMYVGVPAVPVSPAYSLVSQDLENLRHIAVQVEPGLVFAADGARFARALAAVGCPAVVGEAPGPAQAVLSDMLAETCSLEHADAAHAATGPETVAKILFTSGSTSRPKGVINTQRMLCSNQQAIAQCWPFLRARPPVLVDWLPWHHTFGGNHNFNMAVYHGGSLYVDEGKPAPGLIERTVANLRAVPPTLYFNVPRGFEVLLPYLERDADLRARFFSRLDVIFYAGAALPPNLWARLAAVAEQAGAAGRVLMTSAWGSTETSPLVTSVHFPIDHAGIIGLPAPGCELAGPARGQARAAGARAQRHPGLPPRARAHRRRLRRRGLLLHRRRRPPRRPDRPAQGRGVRRPRRGGFQAHQRHLGQRRRPAGRLHRRRRAGRAGRRDRRRGPLRRRRAGVPEPRRLPRDRPGCPCGQVRRGPADPRPPGRRAGEPQRRKPRQQQPQARRRRGPRRAARDRRRRDHRQGLYQSARGPPPPRRRRRPPLRRHARPGAHRAGLIACLLRHVPPDTLFLLLDGPRTRRLGPARRTWARPRADAGSGGAPDLPRGASAPPARPRTRGRAAPARPRRALTCPEGPVPRPL</sequence>
<feature type="compositionally biased region" description="Basic residues" evidence="2">
    <location>
        <begin position="456"/>
        <end position="506"/>
    </location>
</feature>
<dbReference type="PANTHER" id="PTHR43201">
    <property type="entry name" value="ACYL-COA SYNTHETASE"/>
    <property type="match status" value="1"/>
</dbReference>
<dbReference type="GO" id="GO:0031956">
    <property type="term" value="F:medium-chain fatty acid-CoA ligase activity"/>
    <property type="evidence" value="ECO:0007669"/>
    <property type="project" value="TreeGrafter"/>
</dbReference>
<dbReference type="EMBL" id="JAPNKE010000002">
    <property type="protein sequence ID" value="MCY1004881.1"/>
    <property type="molecule type" value="Genomic_DNA"/>
</dbReference>
<feature type="region of interest" description="Disordered" evidence="2">
    <location>
        <begin position="636"/>
        <end position="692"/>
    </location>
</feature>
<dbReference type="PANTHER" id="PTHR43201:SF8">
    <property type="entry name" value="ACYL-COA SYNTHETASE FAMILY MEMBER 3"/>
    <property type="match status" value="1"/>
</dbReference>
<evidence type="ECO:0000313" key="5">
    <source>
        <dbReference type="Proteomes" id="UP001150924"/>
    </source>
</evidence>
<feature type="compositionally biased region" description="Basic and acidic residues" evidence="2">
    <location>
        <begin position="510"/>
        <end position="519"/>
    </location>
</feature>
<keyword evidence="5" id="KW-1185">Reference proteome</keyword>
<evidence type="ECO:0000259" key="3">
    <source>
        <dbReference type="Pfam" id="PF00501"/>
    </source>
</evidence>
<protein>
    <submittedName>
        <fullName evidence="4">AMP-binding protein</fullName>
    </submittedName>
</protein>
<proteinExistence type="inferred from homology"/>
<dbReference type="InterPro" id="IPR000873">
    <property type="entry name" value="AMP-dep_synth/lig_dom"/>
</dbReference>
<comment type="similarity">
    <text evidence="1">Belongs to the ATP-dependent AMP-binding enzyme family.</text>
</comment>
<feature type="compositionally biased region" description="Basic residues" evidence="2">
    <location>
        <begin position="555"/>
        <end position="573"/>
    </location>
</feature>
<organism evidence="4 5">
    <name type="scientific">Nannocystis pusilla</name>
    <dbReference type="NCBI Taxonomy" id="889268"/>
    <lineage>
        <taxon>Bacteria</taxon>
        <taxon>Pseudomonadati</taxon>
        <taxon>Myxococcota</taxon>
        <taxon>Polyangia</taxon>
        <taxon>Nannocystales</taxon>
        <taxon>Nannocystaceae</taxon>
        <taxon>Nannocystis</taxon>
    </lineage>
</organism>
<dbReference type="Proteomes" id="UP001150924">
    <property type="component" value="Unassembled WGS sequence"/>
</dbReference>
<evidence type="ECO:0000313" key="4">
    <source>
        <dbReference type="EMBL" id="MCY1004881.1"/>
    </source>
</evidence>
<name>A0A9X3EQL0_9BACT</name>
<feature type="region of interest" description="Disordered" evidence="2">
    <location>
        <begin position="401"/>
        <end position="603"/>
    </location>
</feature>
<dbReference type="RefSeq" id="WP_267766491.1">
    <property type="nucleotide sequence ID" value="NZ_JAPNKE010000002.1"/>
</dbReference>
<dbReference type="PROSITE" id="PS00455">
    <property type="entry name" value="AMP_BINDING"/>
    <property type="match status" value="1"/>
</dbReference>
<reference evidence="4" key="1">
    <citation type="submission" date="2022-11" db="EMBL/GenBank/DDBJ databases">
        <title>Minimal conservation of predation-associated metabolite biosynthetic gene clusters underscores biosynthetic potential of Myxococcota including descriptions for ten novel species: Archangium lansinium sp. nov., Myxococcus landrumus sp. nov., Nannocystis bai.</title>
        <authorList>
            <person name="Ahearne A."/>
            <person name="Stevens C."/>
            <person name="Phillips K."/>
        </authorList>
    </citation>
    <scope>NUCLEOTIDE SEQUENCE</scope>
    <source>
        <strain evidence="4">Na p29</strain>
    </source>
</reference>
<feature type="compositionally biased region" description="Basic residues" evidence="2">
    <location>
        <begin position="587"/>
        <end position="603"/>
    </location>
</feature>
<dbReference type="AlphaFoldDB" id="A0A9X3EQL0"/>
<dbReference type="Pfam" id="PF00501">
    <property type="entry name" value="AMP-binding"/>
    <property type="match status" value="1"/>
</dbReference>
<dbReference type="InterPro" id="IPR020845">
    <property type="entry name" value="AMP-binding_CS"/>
</dbReference>
<evidence type="ECO:0000256" key="2">
    <source>
        <dbReference type="SAM" id="MobiDB-lite"/>
    </source>
</evidence>
<dbReference type="SUPFAM" id="SSF56801">
    <property type="entry name" value="Acetyl-CoA synthetase-like"/>
    <property type="match status" value="1"/>
</dbReference>
<feature type="compositionally biased region" description="Low complexity" evidence="2">
    <location>
        <begin position="401"/>
        <end position="413"/>
    </location>
</feature>
<feature type="domain" description="AMP-dependent synthetase/ligase" evidence="3">
    <location>
        <begin position="45"/>
        <end position="399"/>
    </location>
</feature>
<feature type="compositionally biased region" description="Basic residues" evidence="2">
    <location>
        <begin position="424"/>
        <end position="445"/>
    </location>
</feature>
<dbReference type="Gene3D" id="3.40.50.12780">
    <property type="entry name" value="N-terminal domain of ligase-like"/>
    <property type="match status" value="1"/>
</dbReference>
<evidence type="ECO:0000256" key="1">
    <source>
        <dbReference type="ARBA" id="ARBA00006432"/>
    </source>
</evidence>
<dbReference type="InterPro" id="IPR042099">
    <property type="entry name" value="ANL_N_sf"/>
</dbReference>
<gene>
    <name evidence="4" type="ORF">OV079_04715</name>
</gene>
<comment type="caution">
    <text evidence="4">The sequence shown here is derived from an EMBL/GenBank/DDBJ whole genome shotgun (WGS) entry which is preliminary data.</text>
</comment>